<dbReference type="InterPro" id="IPR036428">
    <property type="entry name" value="PCD_sf"/>
</dbReference>
<protein>
    <recommendedName>
        <fullName evidence="3">4a-hydroxytetrahydrobiopterin dehydratase</fullName>
        <ecNumber evidence="3">4.2.1.96</ecNumber>
    </recommendedName>
</protein>
<name>A0A0D2G401_9EURO</name>
<dbReference type="EC" id="4.2.1.96" evidence="3"/>
<dbReference type="GO" id="GO:0008124">
    <property type="term" value="F:4-alpha-hydroxytetrahydrobiopterin dehydratase activity"/>
    <property type="evidence" value="ECO:0007669"/>
    <property type="project" value="UniProtKB-EC"/>
</dbReference>
<dbReference type="SUPFAM" id="SSF55248">
    <property type="entry name" value="PCD-like"/>
    <property type="match status" value="1"/>
</dbReference>
<evidence type="ECO:0000256" key="4">
    <source>
        <dbReference type="ARBA" id="ARBA00023239"/>
    </source>
</evidence>
<comment type="similarity">
    <text evidence="2">Belongs to the pterin-4-alpha-carbinolamine dehydratase family.</text>
</comment>
<evidence type="ECO:0000256" key="1">
    <source>
        <dbReference type="ARBA" id="ARBA00001554"/>
    </source>
</evidence>
<evidence type="ECO:0000313" key="6">
    <source>
        <dbReference type="Proteomes" id="UP000054266"/>
    </source>
</evidence>
<evidence type="ECO:0000313" key="5">
    <source>
        <dbReference type="EMBL" id="KIW66799.1"/>
    </source>
</evidence>
<accession>A0A0D2G401</accession>
<dbReference type="GO" id="GO:0006729">
    <property type="term" value="P:tetrahydrobiopterin biosynthetic process"/>
    <property type="evidence" value="ECO:0007669"/>
    <property type="project" value="InterPro"/>
</dbReference>
<comment type="catalytic activity">
    <reaction evidence="1">
        <text>(4aS,6R)-4a-hydroxy-L-erythro-5,6,7,8-tetrahydrobiopterin = (6R)-L-erythro-6,7-dihydrobiopterin + H2O</text>
        <dbReference type="Rhea" id="RHEA:11920"/>
        <dbReference type="ChEBI" id="CHEBI:15377"/>
        <dbReference type="ChEBI" id="CHEBI:15642"/>
        <dbReference type="ChEBI" id="CHEBI:43120"/>
        <dbReference type="EC" id="4.2.1.96"/>
    </reaction>
</comment>
<dbReference type="AlphaFoldDB" id="A0A0D2G401"/>
<evidence type="ECO:0000256" key="3">
    <source>
        <dbReference type="ARBA" id="ARBA00013252"/>
    </source>
</evidence>
<dbReference type="Gene3D" id="3.30.1360.20">
    <property type="entry name" value="Transcriptional coactivator/pterin dehydratase"/>
    <property type="match status" value="1"/>
</dbReference>
<keyword evidence="6" id="KW-1185">Reference proteome</keyword>
<dbReference type="HOGENOM" id="CLU_087339_0_0_1"/>
<organism evidence="5 6">
    <name type="scientific">Phialophora macrospora</name>
    <dbReference type="NCBI Taxonomy" id="1851006"/>
    <lineage>
        <taxon>Eukaryota</taxon>
        <taxon>Fungi</taxon>
        <taxon>Dikarya</taxon>
        <taxon>Ascomycota</taxon>
        <taxon>Pezizomycotina</taxon>
        <taxon>Eurotiomycetes</taxon>
        <taxon>Chaetothyriomycetidae</taxon>
        <taxon>Chaetothyriales</taxon>
        <taxon>Herpotrichiellaceae</taxon>
        <taxon>Phialophora</taxon>
    </lineage>
</organism>
<keyword evidence="4" id="KW-0456">Lyase</keyword>
<gene>
    <name evidence="5" type="ORF">PV04_06093</name>
</gene>
<proteinExistence type="inferred from homology"/>
<dbReference type="Pfam" id="PF01329">
    <property type="entry name" value="Pterin_4a"/>
    <property type="match status" value="1"/>
</dbReference>
<dbReference type="InterPro" id="IPR001533">
    <property type="entry name" value="Pterin_deHydtase"/>
</dbReference>
<evidence type="ECO:0000256" key="2">
    <source>
        <dbReference type="ARBA" id="ARBA00006472"/>
    </source>
</evidence>
<reference evidence="5 6" key="1">
    <citation type="submission" date="2015-01" db="EMBL/GenBank/DDBJ databases">
        <title>The Genome Sequence of Capronia semiimmersa CBS27337.</title>
        <authorList>
            <consortium name="The Broad Institute Genomics Platform"/>
            <person name="Cuomo C."/>
            <person name="de Hoog S."/>
            <person name="Gorbushina A."/>
            <person name="Stielow B."/>
            <person name="Teixiera M."/>
            <person name="Abouelleil A."/>
            <person name="Chapman S.B."/>
            <person name="Priest M."/>
            <person name="Young S.K."/>
            <person name="Wortman J."/>
            <person name="Nusbaum C."/>
            <person name="Birren B."/>
        </authorList>
    </citation>
    <scope>NUCLEOTIDE SEQUENCE [LARGE SCALE GENOMIC DNA]</scope>
    <source>
        <strain evidence="5 6">CBS 27337</strain>
    </source>
</reference>
<sequence>MLQVHHVGNRCITRIIPASVGRHVNQMLQPGFGPTRLPHPPFHASSLRRSLYLSSTAPIHFSADRRTINICLKDGKVITQRFSPTPKANLDRLAKALSELMQTPEHQPVIEGLNEEGRDRPGITFGMMEWYLDPEGDTIHRHIALPSAGELNTIEELILRRADEMDHHPHINRGKVEDRADMCMTITCTTHSPRGLSVRDMKLAQKINEILADFDTLTPWKADTTRGPKDEKLRIAGLRDRMVAANRVEINKALENCGCETAKSNSTAPLETFSKEPV</sequence>
<dbReference type="Proteomes" id="UP000054266">
    <property type="component" value="Unassembled WGS sequence"/>
</dbReference>
<dbReference type="EMBL" id="KN846959">
    <property type="protein sequence ID" value="KIW66799.1"/>
    <property type="molecule type" value="Genomic_DNA"/>
</dbReference>